<dbReference type="GO" id="GO:0061630">
    <property type="term" value="F:ubiquitin protein ligase activity"/>
    <property type="evidence" value="ECO:0007669"/>
    <property type="project" value="UniProtKB-EC"/>
</dbReference>
<reference evidence="8 9" key="1">
    <citation type="submission" date="2016-03" db="EMBL/GenBank/DDBJ databases">
        <authorList>
            <person name="Ploux O."/>
        </authorList>
    </citation>
    <scope>NUCLEOTIDE SEQUENCE [LARGE SCALE GENOMIC DNA]</scope>
    <source>
        <strain evidence="8 9">UAMH 11012</strain>
    </source>
</reference>
<dbReference type="SUPFAM" id="SSF48452">
    <property type="entry name" value="TPR-like"/>
    <property type="match status" value="1"/>
</dbReference>
<organism evidence="8 9">
    <name type="scientific">Phialocephala subalpina</name>
    <dbReference type="NCBI Taxonomy" id="576137"/>
    <lineage>
        <taxon>Eukaryota</taxon>
        <taxon>Fungi</taxon>
        <taxon>Dikarya</taxon>
        <taxon>Ascomycota</taxon>
        <taxon>Pezizomycotina</taxon>
        <taxon>Leotiomycetes</taxon>
        <taxon>Helotiales</taxon>
        <taxon>Mollisiaceae</taxon>
        <taxon>Phialocephala</taxon>
        <taxon>Phialocephala fortinii species complex</taxon>
    </lineage>
</organism>
<dbReference type="PANTHER" id="PTHR46803:SF2">
    <property type="entry name" value="E3 UBIQUITIN-PROTEIN LIGASE CHIP"/>
    <property type="match status" value="1"/>
</dbReference>
<protein>
    <submittedName>
        <fullName evidence="8">Related to CHIP protein (Carboxyl terminus of Hsc70-interacting protein)</fullName>
    </submittedName>
</protein>
<dbReference type="Pfam" id="PF13431">
    <property type="entry name" value="TPR_17"/>
    <property type="match status" value="1"/>
</dbReference>
<evidence type="ECO:0000256" key="1">
    <source>
        <dbReference type="ARBA" id="ARBA00000900"/>
    </source>
</evidence>
<evidence type="ECO:0000256" key="5">
    <source>
        <dbReference type="ARBA" id="ARBA00023110"/>
    </source>
</evidence>
<feature type="repeat" description="TPR" evidence="6">
    <location>
        <begin position="13"/>
        <end position="46"/>
    </location>
</feature>
<dbReference type="GO" id="GO:0003755">
    <property type="term" value="F:peptidyl-prolyl cis-trans isomerase activity"/>
    <property type="evidence" value="ECO:0007669"/>
    <property type="project" value="UniProtKB-KW"/>
</dbReference>
<dbReference type="Pfam" id="PF04564">
    <property type="entry name" value="U-box"/>
    <property type="match status" value="1"/>
</dbReference>
<evidence type="ECO:0000259" key="7">
    <source>
        <dbReference type="PROSITE" id="PS51698"/>
    </source>
</evidence>
<dbReference type="AlphaFoldDB" id="A0A1L7XC14"/>
<keyword evidence="6" id="KW-0802">TPR repeat</keyword>
<evidence type="ECO:0000313" key="9">
    <source>
        <dbReference type="Proteomes" id="UP000184330"/>
    </source>
</evidence>
<accession>A0A1L7XC14</accession>
<evidence type="ECO:0000256" key="2">
    <source>
        <dbReference type="ARBA" id="ARBA00022679"/>
    </source>
</evidence>
<dbReference type="SUPFAM" id="SSF57850">
    <property type="entry name" value="RING/U-box"/>
    <property type="match status" value="1"/>
</dbReference>
<dbReference type="SMART" id="SM00028">
    <property type="entry name" value="TPR"/>
    <property type="match status" value="3"/>
</dbReference>
<feature type="domain" description="U-box" evidence="7">
    <location>
        <begin position="211"/>
        <end position="284"/>
    </location>
</feature>
<dbReference type="OrthoDB" id="629492at2759"/>
<evidence type="ECO:0000313" key="8">
    <source>
        <dbReference type="EMBL" id="CZR62562.1"/>
    </source>
</evidence>
<dbReference type="STRING" id="576137.A0A1L7XC14"/>
<comment type="catalytic activity">
    <reaction evidence="1">
        <text>S-ubiquitinyl-[E2 ubiquitin-conjugating enzyme]-L-cysteine + [acceptor protein]-L-lysine = [E2 ubiquitin-conjugating enzyme]-L-cysteine + N(6)-ubiquitinyl-[acceptor protein]-L-lysine.</text>
        <dbReference type="EC" id="2.3.2.27"/>
    </reaction>
</comment>
<keyword evidence="4" id="KW-0833">Ubl conjugation pathway</keyword>
<dbReference type="Gene3D" id="1.25.40.10">
    <property type="entry name" value="Tetratricopeptide repeat domain"/>
    <property type="match status" value="1"/>
</dbReference>
<keyword evidence="5" id="KW-0697">Rotamase</keyword>
<dbReference type="GO" id="GO:0043161">
    <property type="term" value="P:proteasome-mediated ubiquitin-dependent protein catabolic process"/>
    <property type="evidence" value="ECO:0007669"/>
    <property type="project" value="TreeGrafter"/>
</dbReference>
<name>A0A1L7XC14_9HELO</name>
<evidence type="ECO:0000256" key="3">
    <source>
        <dbReference type="ARBA" id="ARBA00022737"/>
    </source>
</evidence>
<dbReference type="InterPro" id="IPR003613">
    <property type="entry name" value="Ubox_domain"/>
</dbReference>
<dbReference type="GO" id="GO:0071218">
    <property type="term" value="P:cellular response to misfolded protein"/>
    <property type="evidence" value="ECO:0007669"/>
    <property type="project" value="TreeGrafter"/>
</dbReference>
<dbReference type="PROSITE" id="PS51698">
    <property type="entry name" value="U_BOX"/>
    <property type="match status" value="1"/>
</dbReference>
<proteinExistence type="predicted"/>
<dbReference type="Gene3D" id="3.30.40.10">
    <property type="entry name" value="Zinc/RING finger domain, C3HC4 (zinc finger)"/>
    <property type="match status" value="1"/>
</dbReference>
<dbReference type="GO" id="GO:0045862">
    <property type="term" value="P:positive regulation of proteolysis"/>
    <property type="evidence" value="ECO:0007669"/>
    <property type="project" value="TreeGrafter"/>
</dbReference>
<dbReference type="InterPro" id="IPR013083">
    <property type="entry name" value="Znf_RING/FYVE/PHD"/>
</dbReference>
<dbReference type="EMBL" id="FJOG01000021">
    <property type="protein sequence ID" value="CZR62562.1"/>
    <property type="molecule type" value="Genomic_DNA"/>
</dbReference>
<dbReference type="GO" id="GO:0005737">
    <property type="term" value="C:cytoplasm"/>
    <property type="evidence" value="ECO:0007669"/>
    <property type="project" value="TreeGrafter"/>
</dbReference>
<dbReference type="GO" id="GO:0006515">
    <property type="term" value="P:protein quality control for misfolded or incompletely synthesized proteins"/>
    <property type="evidence" value="ECO:0007669"/>
    <property type="project" value="TreeGrafter"/>
</dbReference>
<dbReference type="InterPro" id="IPR011990">
    <property type="entry name" value="TPR-like_helical_dom_sf"/>
</dbReference>
<dbReference type="PROSITE" id="PS50005">
    <property type="entry name" value="TPR"/>
    <property type="match status" value="1"/>
</dbReference>
<dbReference type="PANTHER" id="PTHR46803">
    <property type="entry name" value="E3 UBIQUITIN-PROTEIN LIGASE CHIP"/>
    <property type="match status" value="1"/>
</dbReference>
<keyword evidence="3" id="KW-0677">Repeat</keyword>
<dbReference type="GO" id="GO:0000209">
    <property type="term" value="P:protein polyubiquitination"/>
    <property type="evidence" value="ECO:0007669"/>
    <property type="project" value="TreeGrafter"/>
</dbReference>
<evidence type="ECO:0000256" key="4">
    <source>
        <dbReference type="ARBA" id="ARBA00022786"/>
    </source>
</evidence>
<keyword evidence="2" id="KW-0808">Transferase</keyword>
<keyword evidence="9" id="KW-1185">Reference proteome</keyword>
<dbReference type="SMART" id="SM00504">
    <property type="entry name" value="Ubox"/>
    <property type="match status" value="1"/>
</dbReference>
<dbReference type="Proteomes" id="UP000184330">
    <property type="component" value="Unassembled WGS sequence"/>
</dbReference>
<dbReference type="GO" id="GO:0051087">
    <property type="term" value="F:protein-folding chaperone binding"/>
    <property type="evidence" value="ECO:0007669"/>
    <property type="project" value="TreeGrafter"/>
</dbReference>
<gene>
    <name evidence="8" type="ORF">PAC_12459</name>
</gene>
<keyword evidence="5" id="KW-0413">Isomerase</keyword>
<evidence type="ECO:0000256" key="6">
    <source>
        <dbReference type="PROSITE-ProRule" id="PRU00339"/>
    </source>
</evidence>
<dbReference type="InterPro" id="IPR019734">
    <property type="entry name" value="TPR_rpt"/>
</dbReference>
<sequence length="287" mass="32767">MVNAEQPPDPVRALEFKEKGNKCFQAGDYQGAEGFYTQAISHDPTNPLLYTNRAMALLKLSHYESVISDSLTALSLHPNNMKAHFQLAQAQIALHHEKDALESAKKAYELCMEEVMHGGKGATSLGPIMELVRRCRKEVWEGRERERTRTEKGLLGELVRDLEDRRDVEVQRLEGESAGEIQIEEVRQEYEGKIESLRGVFHRAGEVPRRRVPDWCIDDITFAVMDDPVVTKTGQSYDRSSIMEHLKRSPTDPLTREPLHVSDLRPNLALREACEEFLEENGWAVDW</sequence>